<keyword evidence="2 5" id="KW-0547">Nucleotide-binding</keyword>
<keyword evidence="4 5" id="KW-0173">Coenzyme A biosynthesis</keyword>
<comment type="function">
    <text evidence="5">Catalyzes the condensation of (R)-4-phosphopantoate and beta-alanine to 4'-phosphopantothenate in the CoA biosynthesis pathway.</text>
</comment>
<organism evidence="6 7">
    <name type="scientific">Archaeoglobus veneficus (strain DSM 11195 / SNP6)</name>
    <dbReference type="NCBI Taxonomy" id="693661"/>
    <lineage>
        <taxon>Archaea</taxon>
        <taxon>Methanobacteriati</taxon>
        <taxon>Methanobacteriota</taxon>
        <taxon>Archaeoglobi</taxon>
        <taxon>Archaeoglobales</taxon>
        <taxon>Archaeoglobaceae</taxon>
        <taxon>Archaeoglobus</taxon>
    </lineage>
</organism>
<comment type="catalytic activity">
    <reaction evidence="5">
        <text>(R)-4-phosphopantoate + beta-alanine + ATP = (R)-4'-phosphopantothenate + AMP + diphosphate + H(+)</text>
        <dbReference type="Rhea" id="RHEA:27930"/>
        <dbReference type="ChEBI" id="CHEBI:10986"/>
        <dbReference type="ChEBI" id="CHEBI:15378"/>
        <dbReference type="ChEBI" id="CHEBI:30616"/>
        <dbReference type="ChEBI" id="CHEBI:33019"/>
        <dbReference type="ChEBI" id="CHEBI:57966"/>
        <dbReference type="ChEBI" id="CHEBI:61294"/>
        <dbReference type="ChEBI" id="CHEBI:456215"/>
        <dbReference type="EC" id="6.3.2.36"/>
    </reaction>
</comment>
<dbReference type="HOGENOM" id="CLU_078701_0_0_2"/>
<comment type="similarity">
    <text evidence="5">Belongs to the archaeal phosphopantothenate synthetase family.</text>
</comment>
<evidence type="ECO:0000256" key="5">
    <source>
        <dbReference type="HAMAP-Rule" id="MF_02224"/>
    </source>
</evidence>
<name>F2KMZ6_ARCVS</name>
<feature type="binding site" evidence="5">
    <location>
        <begin position="179"/>
        <end position="181"/>
    </location>
    <ligand>
        <name>ATP</name>
        <dbReference type="ChEBI" id="CHEBI:30616"/>
    </ligand>
</feature>
<dbReference type="Pfam" id="PF02006">
    <property type="entry name" value="PPS_PS"/>
    <property type="match status" value="1"/>
</dbReference>
<dbReference type="UniPathway" id="UPA00241"/>
<feature type="binding site" evidence="5">
    <location>
        <begin position="197"/>
        <end position="198"/>
    </location>
    <ligand>
        <name>ATP</name>
        <dbReference type="ChEBI" id="CHEBI:30616"/>
    </ligand>
</feature>
<dbReference type="GO" id="GO:0015937">
    <property type="term" value="P:coenzyme A biosynthetic process"/>
    <property type="evidence" value="ECO:0007669"/>
    <property type="project" value="UniProtKB-UniRule"/>
</dbReference>
<dbReference type="GO" id="GO:0016881">
    <property type="term" value="F:acid-amino acid ligase activity"/>
    <property type="evidence" value="ECO:0007669"/>
    <property type="project" value="UniProtKB-UniRule"/>
</dbReference>
<feature type="binding site" evidence="5">
    <location>
        <position position="18"/>
    </location>
    <ligand>
        <name>ATP</name>
        <dbReference type="ChEBI" id="CHEBI:30616"/>
    </ligand>
</feature>
<dbReference type="GeneID" id="10394386"/>
<evidence type="ECO:0000313" key="6">
    <source>
        <dbReference type="EMBL" id="AEA47272.1"/>
    </source>
</evidence>
<proteinExistence type="inferred from homology"/>
<gene>
    <name evidence="6" type="ordered locus">Arcve_1265</name>
</gene>
<dbReference type="OrthoDB" id="10078at2157"/>
<dbReference type="RefSeq" id="WP_013683934.1">
    <property type="nucleotide sequence ID" value="NC_015320.1"/>
</dbReference>
<keyword evidence="1 5" id="KW-0436">Ligase</keyword>
<keyword evidence="3 5" id="KW-0067">ATP-binding</keyword>
<comment type="subunit">
    <text evidence="5">Homodimer.</text>
</comment>
<dbReference type="KEGG" id="ave:Arcve_1265"/>
<dbReference type="STRING" id="693661.Arcve_1265"/>
<dbReference type="PANTHER" id="PTHR40695">
    <property type="entry name" value="4-PHOSPHOPANTOATE--BETA-ALANINE LIGASE"/>
    <property type="match status" value="1"/>
</dbReference>
<reference evidence="6 7" key="1">
    <citation type="submission" date="2011-03" db="EMBL/GenBank/DDBJ databases">
        <title>The complete genome of Archaeoglobus veneficus SNP6.</title>
        <authorList>
            <consortium name="US DOE Joint Genome Institute (JGI-PGF)"/>
            <person name="Lucas S."/>
            <person name="Copeland A."/>
            <person name="Lapidus A."/>
            <person name="Bruce D."/>
            <person name="Goodwin L."/>
            <person name="Pitluck S."/>
            <person name="Kyrpides N."/>
            <person name="Mavromatis K."/>
            <person name="Pagani I."/>
            <person name="Ivanova N."/>
            <person name="Mikhailova N."/>
            <person name="Lu M."/>
            <person name="Detter J.C."/>
            <person name="Tapia R."/>
            <person name="Han C."/>
            <person name="Land M."/>
            <person name="Hauser L."/>
            <person name="Markowitz V."/>
            <person name="Cheng J.-F."/>
            <person name="Hugenholtz P."/>
            <person name="Woyke T."/>
            <person name="Wu D."/>
            <person name="Spring S."/>
            <person name="Brambilla E."/>
            <person name="Klenk H.-P."/>
            <person name="Eisen J.A."/>
        </authorList>
    </citation>
    <scope>NUCLEOTIDE SEQUENCE [LARGE SCALE GENOMIC DNA]</scope>
    <source>
        <strain>SNP6</strain>
    </source>
</reference>
<evidence type="ECO:0000256" key="2">
    <source>
        <dbReference type="ARBA" id="ARBA00022741"/>
    </source>
</evidence>
<dbReference type="Proteomes" id="UP000008136">
    <property type="component" value="Chromosome"/>
</dbReference>
<evidence type="ECO:0000313" key="7">
    <source>
        <dbReference type="Proteomes" id="UP000008136"/>
    </source>
</evidence>
<evidence type="ECO:0000256" key="1">
    <source>
        <dbReference type="ARBA" id="ARBA00022598"/>
    </source>
</evidence>
<dbReference type="EC" id="6.3.2.36" evidence="5"/>
<dbReference type="PANTHER" id="PTHR40695:SF1">
    <property type="entry name" value="4-PHOSPHOPANTOATE--BETA-ALANINE LIGASE"/>
    <property type="match status" value="1"/>
</dbReference>
<dbReference type="NCBIfam" id="NF041123">
    <property type="entry name" value="phpantohe_syn_Arch"/>
    <property type="match status" value="1"/>
</dbReference>
<evidence type="ECO:0000256" key="3">
    <source>
        <dbReference type="ARBA" id="ARBA00022840"/>
    </source>
</evidence>
<dbReference type="eggNOG" id="arCOG04262">
    <property type="taxonomic scope" value="Archaea"/>
</dbReference>
<sequence length="257" mass="28700">MPSFIPPSHPRYESLMTREKLVEGFRAGIVVPEGLIAHGRGEAFDYILGETSRDFAIEAAKVAAAMMLAARRPVISVNGNAAALAAEKLAELSRVTGAPLEVNLFHWSRERADRIKKWLERFDCEVLAEGDAEIEGIEHCRRIVDSRGILVADVVLVALEDGDRCEVLRRVGKKVIAIDLNPLSRTAQMADVTVVDNVTRAIPNIVKFAREMKELSREELEEIFKGYDNGKILKRALEAIREYLTSKSLEASRFQRS</sequence>
<dbReference type="InterPro" id="IPR002855">
    <property type="entry name" value="PPS/PS"/>
</dbReference>
<dbReference type="EMBL" id="CP002588">
    <property type="protein sequence ID" value="AEA47272.1"/>
    <property type="molecule type" value="Genomic_DNA"/>
</dbReference>
<protein>
    <recommendedName>
        <fullName evidence="5">4-phosphopantoate--beta-alanine ligase</fullName>
        <ecNumber evidence="5">6.3.2.36</ecNumber>
    </recommendedName>
    <alternativeName>
        <fullName evidence="5">Phosphopantothenate synthetase</fullName>
        <shortName evidence="5">PPS</shortName>
    </alternativeName>
</protein>
<evidence type="ECO:0000256" key="4">
    <source>
        <dbReference type="ARBA" id="ARBA00022993"/>
    </source>
</evidence>
<comment type="pathway">
    <text evidence="5">Cofactor biosynthesis; coenzyme A biosynthesis.</text>
</comment>
<feature type="binding site" evidence="5">
    <location>
        <position position="40"/>
    </location>
    <ligand>
        <name>ATP</name>
        <dbReference type="ChEBI" id="CHEBI:30616"/>
    </ligand>
</feature>
<dbReference type="InterPro" id="IPR038138">
    <property type="entry name" value="PPS/PS_sf"/>
</dbReference>
<dbReference type="NCBIfam" id="NF010324">
    <property type="entry name" value="PRK13761.1"/>
    <property type="match status" value="1"/>
</dbReference>
<dbReference type="AlphaFoldDB" id="F2KMZ6"/>
<dbReference type="HAMAP" id="MF_02224">
    <property type="entry name" value="PPS"/>
    <property type="match status" value="1"/>
</dbReference>
<dbReference type="PIRSF" id="PIRSF004853">
    <property type="entry name" value="UCP004853"/>
    <property type="match status" value="1"/>
</dbReference>
<dbReference type="GO" id="GO:0005524">
    <property type="term" value="F:ATP binding"/>
    <property type="evidence" value="ECO:0007669"/>
    <property type="project" value="UniProtKB-KW"/>
</dbReference>
<keyword evidence="7" id="KW-1185">Reference proteome</keyword>
<feature type="binding site" evidence="5">
    <location>
        <begin position="185"/>
        <end position="186"/>
    </location>
    <ligand>
        <name>ATP</name>
        <dbReference type="ChEBI" id="CHEBI:30616"/>
    </ligand>
</feature>
<accession>F2KMZ6</accession>
<dbReference type="Gene3D" id="3.40.50.12640">
    <property type="entry name" value="Phosphopantoate/pantothenate synthetase"/>
    <property type="match status" value="1"/>
</dbReference>